<keyword evidence="6" id="KW-0256">Endoplasmic reticulum</keyword>
<evidence type="ECO:0000256" key="12">
    <source>
        <dbReference type="ARBA" id="ARBA00072696"/>
    </source>
</evidence>
<comment type="function">
    <text evidence="10">Probable molecular chaperone assisting protein biosynthesis and transport in the endoplasmic reticulum. Required for the proper biosynthesis and transport of pulmonary surfactant-associated protein A/SP-A, pulmonary surfactant-associated protein D/SP-D and the lipid transporter ABCA3. By regulating both the proper expression and the degradation through the endoplasmic reticulum-associated protein degradation pathway of these proteins plays a crucial role in pulmonary surfactant homeostasis. Has an anti-fibrotic activity by negatively regulating the secretion of type I and type III collagens. This calcium-binding protein also transiently associates with immature PCSK6 and regulates its secretion.</text>
</comment>
<dbReference type="GO" id="GO:0015031">
    <property type="term" value="P:protein transport"/>
    <property type="evidence" value="ECO:0007669"/>
    <property type="project" value="UniProtKB-ARBA"/>
</dbReference>
<dbReference type="AlphaFoldDB" id="A0A674HGG0"/>
<dbReference type="PANTHER" id="PTHR10827">
    <property type="entry name" value="RETICULOCALBIN"/>
    <property type="match status" value="1"/>
</dbReference>
<evidence type="ECO:0000259" key="14">
    <source>
        <dbReference type="PROSITE" id="PS50222"/>
    </source>
</evidence>
<evidence type="ECO:0000256" key="6">
    <source>
        <dbReference type="ARBA" id="ARBA00022824"/>
    </source>
</evidence>
<evidence type="ECO:0000256" key="13">
    <source>
        <dbReference type="SAM" id="MobiDB-lite"/>
    </source>
</evidence>
<dbReference type="Pfam" id="PF13499">
    <property type="entry name" value="EF-hand_7"/>
    <property type="match status" value="1"/>
</dbReference>
<feature type="domain" description="EF-hand" evidence="14">
    <location>
        <begin position="121"/>
        <end position="156"/>
    </location>
</feature>
<dbReference type="PROSITE" id="PS50222">
    <property type="entry name" value="EF_HAND_2"/>
    <property type="match status" value="3"/>
</dbReference>
<evidence type="ECO:0000256" key="11">
    <source>
        <dbReference type="ARBA" id="ARBA00063143"/>
    </source>
</evidence>
<dbReference type="GO" id="GO:0005509">
    <property type="term" value="F:calcium ion binding"/>
    <property type="evidence" value="ECO:0007669"/>
    <property type="project" value="InterPro"/>
</dbReference>
<dbReference type="Ensembl" id="ENSTGUT00000044218.1">
    <property type="protein sequence ID" value="ENSTGUP00000034844.1"/>
    <property type="gene ID" value="ENSTGUG00000022028.1"/>
</dbReference>
<dbReference type="GO" id="GO:0005788">
    <property type="term" value="C:endoplasmic reticulum lumen"/>
    <property type="evidence" value="ECO:0007669"/>
    <property type="project" value="UniProtKB-SubCell"/>
</dbReference>
<evidence type="ECO:0000256" key="1">
    <source>
        <dbReference type="ARBA" id="ARBA00004319"/>
    </source>
</evidence>
<reference evidence="15" key="2">
    <citation type="submission" date="2025-09" db="UniProtKB">
        <authorList>
            <consortium name="Ensembl"/>
        </authorList>
    </citation>
    <scope>IDENTIFICATION</scope>
</reference>
<proteinExistence type="inferred from homology"/>
<evidence type="ECO:0000256" key="10">
    <source>
        <dbReference type="ARBA" id="ARBA00056975"/>
    </source>
</evidence>
<dbReference type="PROSITE" id="PS00018">
    <property type="entry name" value="EF_HAND_1"/>
    <property type="match status" value="5"/>
</dbReference>
<reference evidence="15" key="1">
    <citation type="submission" date="2025-08" db="UniProtKB">
        <authorList>
            <consortium name="Ensembl"/>
        </authorList>
    </citation>
    <scope>IDENTIFICATION</scope>
</reference>
<comment type="subcellular location">
    <subcellularLocation>
        <location evidence="1">Endoplasmic reticulum lumen</location>
    </subcellularLocation>
</comment>
<dbReference type="SUPFAM" id="SSF47473">
    <property type="entry name" value="EF-hand"/>
    <property type="match status" value="2"/>
</dbReference>
<evidence type="ECO:0000256" key="8">
    <source>
        <dbReference type="ARBA" id="ARBA00023180"/>
    </source>
</evidence>
<accession>A0A674HGG0</accession>
<evidence type="ECO:0000313" key="16">
    <source>
        <dbReference type="Proteomes" id="UP000007754"/>
    </source>
</evidence>
<evidence type="ECO:0000256" key="7">
    <source>
        <dbReference type="ARBA" id="ARBA00022837"/>
    </source>
</evidence>
<dbReference type="FunFam" id="1.10.238.10:FF:000104">
    <property type="entry name" value="calumenin isoform X1"/>
    <property type="match status" value="1"/>
</dbReference>
<keyword evidence="5" id="KW-0677">Repeat</keyword>
<dbReference type="InParanoid" id="A0A674HGG0"/>
<dbReference type="InterPro" id="IPR018247">
    <property type="entry name" value="EF_Hand_1_Ca_BS"/>
</dbReference>
<evidence type="ECO:0000256" key="2">
    <source>
        <dbReference type="ARBA" id="ARBA00006431"/>
    </source>
</evidence>
<keyword evidence="9" id="KW-0143">Chaperone</keyword>
<dbReference type="InterPro" id="IPR002048">
    <property type="entry name" value="EF_hand_dom"/>
</dbReference>
<dbReference type="InterPro" id="IPR011992">
    <property type="entry name" value="EF-hand-dom_pair"/>
</dbReference>
<dbReference type="PANTHER" id="PTHR10827:SF52">
    <property type="entry name" value="IP16409P"/>
    <property type="match status" value="1"/>
</dbReference>
<dbReference type="GeneTree" id="ENSGT01010000222360"/>
<dbReference type="Proteomes" id="UP000007754">
    <property type="component" value="Unplaced"/>
</dbReference>
<feature type="domain" description="EF-hand" evidence="14">
    <location>
        <begin position="241"/>
        <end position="276"/>
    </location>
</feature>
<evidence type="ECO:0000313" key="15">
    <source>
        <dbReference type="Ensembl" id="ENSTGUP00000034844.1"/>
    </source>
</evidence>
<comment type="similarity">
    <text evidence="2">Belongs to the CREC family.</text>
</comment>
<dbReference type="SMART" id="SM00054">
    <property type="entry name" value="EFh"/>
    <property type="match status" value="4"/>
</dbReference>
<feature type="domain" description="EF-hand" evidence="14">
    <location>
        <begin position="204"/>
        <end position="239"/>
    </location>
</feature>
<evidence type="ECO:0000256" key="5">
    <source>
        <dbReference type="ARBA" id="ARBA00022737"/>
    </source>
</evidence>
<evidence type="ECO:0000256" key="3">
    <source>
        <dbReference type="ARBA" id="ARBA00022723"/>
    </source>
</evidence>
<evidence type="ECO:0000256" key="9">
    <source>
        <dbReference type="ARBA" id="ARBA00023186"/>
    </source>
</evidence>
<comment type="subunit">
    <text evidence="11">Interacts with PCSK6 (immature form including the propeptide); probably involved in the maturation and the secretion of PCSK6.</text>
</comment>
<organism evidence="15 16">
    <name type="scientific">Taeniopygia guttata</name>
    <name type="common">Zebra finch</name>
    <name type="synonym">Poephila guttata</name>
    <dbReference type="NCBI Taxonomy" id="59729"/>
    <lineage>
        <taxon>Eukaryota</taxon>
        <taxon>Metazoa</taxon>
        <taxon>Chordata</taxon>
        <taxon>Craniata</taxon>
        <taxon>Vertebrata</taxon>
        <taxon>Euteleostomi</taxon>
        <taxon>Archelosauria</taxon>
        <taxon>Archosauria</taxon>
        <taxon>Dinosauria</taxon>
        <taxon>Saurischia</taxon>
        <taxon>Theropoda</taxon>
        <taxon>Coelurosauria</taxon>
        <taxon>Aves</taxon>
        <taxon>Neognathae</taxon>
        <taxon>Neoaves</taxon>
        <taxon>Telluraves</taxon>
        <taxon>Australaves</taxon>
        <taxon>Passeriformes</taxon>
        <taxon>Passeroidea</taxon>
        <taxon>Estrildidae</taxon>
        <taxon>Estrildinae</taxon>
        <taxon>Taeniopygia</taxon>
    </lineage>
</organism>
<dbReference type="Gene3D" id="1.10.238.10">
    <property type="entry name" value="EF-hand"/>
    <property type="match status" value="3"/>
</dbReference>
<keyword evidence="8" id="KW-0325">Glycoprotein</keyword>
<sequence length="369" mass="42244">MLEHFGLISLNFGTLWANFSPFSAHFSPFSPHFSQFLGSFLSILTTFHPFFPDFCFFFPQMQLWPLWPLLALALGGSPHAPHPHFGAPPSHDHDPEGLFWDHAAIWGAQEAREQRELPPEESRRRLGLLVSRMDADGSGQVSREELRGWILRRHGGARQEALRDHRARLDRDRDGAVTWSEFARENFGESQDFGGSPDPDSHRKLLERSRRRFRAADEDGDGRLEAAELDAFLHPEDFPRLQDLVVQETIEDLDRDGDGFIQVDEYIADLFEGPPGSPEPPEILREREQFLRNRDRDGDARLGPDEVKFWLSPPSPDWAGVEAEHLIHHADLDQDGALTREEILGRWELFVGSRATDYGQDLHRAHDEL</sequence>
<evidence type="ECO:0000256" key="4">
    <source>
        <dbReference type="ARBA" id="ARBA00022729"/>
    </source>
</evidence>
<protein>
    <recommendedName>
        <fullName evidence="12">Reticulocalbin-3</fullName>
    </recommendedName>
</protein>
<name>A0A674HGG0_TAEGU</name>
<keyword evidence="4" id="KW-0732">Signal</keyword>
<dbReference type="Pfam" id="PF13202">
    <property type="entry name" value="EF-hand_5"/>
    <property type="match status" value="2"/>
</dbReference>
<keyword evidence="7" id="KW-0106">Calcium</keyword>
<feature type="region of interest" description="Disordered" evidence="13">
    <location>
        <begin position="188"/>
        <end position="207"/>
    </location>
</feature>
<keyword evidence="16" id="KW-1185">Reference proteome</keyword>
<keyword evidence="3" id="KW-0479">Metal-binding</keyword>